<dbReference type="EMBL" id="MU251777">
    <property type="protein sequence ID" value="KAG9229367.1"/>
    <property type="molecule type" value="Genomic_DNA"/>
</dbReference>
<reference evidence="2" key="1">
    <citation type="journal article" date="2021" name="IMA Fungus">
        <title>Genomic characterization of three marine fungi, including Emericellopsis atlantica sp. nov. with signatures of a generalist lifestyle and marine biomass degradation.</title>
        <authorList>
            <person name="Hagestad O.C."/>
            <person name="Hou L."/>
            <person name="Andersen J.H."/>
            <person name="Hansen E.H."/>
            <person name="Altermark B."/>
            <person name="Li C."/>
            <person name="Kuhnert E."/>
            <person name="Cox R.J."/>
            <person name="Crous P.W."/>
            <person name="Spatafora J.W."/>
            <person name="Lail K."/>
            <person name="Amirebrahimi M."/>
            <person name="Lipzen A."/>
            <person name="Pangilinan J."/>
            <person name="Andreopoulos W."/>
            <person name="Hayes R.D."/>
            <person name="Ng V."/>
            <person name="Grigoriev I.V."/>
            <person name="Jackson S.A."/>
            <person name="Sutton T.D.S."/>
            <person name="Dobson A.D.W."/>
            <person name="Rama T."/>
        </authorList>
    </citation>
    <scope>NUCLEOTIDE SEQUENCE</scope>
    <source>
        <strain evidence="2">TRa018bII</strain>
    </source>
</reference>
<name>A0A9P7YA15_9HELO</name>
<feature type="region of interest" description="Disordered" evidence="1">
    <location>
        <begin position="468"/>
        <end position="495"/>
    </location>
</feature>
<accession>A0A9P7YA15</accession>
<evidence type="ECO:0000313" key="2">
    <source>
        <dbReference type="EMBL" id="KAG9229367.1"/>
    </source>
</evidence>
<feature type="compositionally biased region" description="Basic and acidic residues" evidence="1">
    <location>
        <begin position="480"/>
        <end position="490"/>
    </location>
</feature>
<proteinExistence type="predicted"/>
<sequence>MPTLFWLLITSTSIPTDNSAHSTSEEDLYHSGLVAHKYTSLSTQQPRESIEYISNWRHRFPQLLQLYTKSCSTNCDIIHMDVALSLMSSHPPEGAELVSRTELSIPNNSHGLDRDYRDFNLNNTTWQIITTLHKPPELCRDSNVDPPVERQTSIIPVLSMSARETRIKVPFPANAWAHAFTSLTDMTQKSGFNSSLAAQALSEITMFQEVKSCPSPGRPFTRRAIILWTFHKSRVGEPSCANWRYLEGGSPSQRECMSPDPGVVERAIAGMNENFGSGFLGESTQQGSIADPFVQQHRQHHHTGLATPPASAGLHSLFESHSQPVYGFGVSHHGHFSMPVGNLSFSSTTTVDSESTLVESEATNIETFLANNAVGVGLGTFDDQHHSWGLEGHANTTESFDGLNSWSYSYLPNSATPQLGGWEDLGADAKAHSQIWMEPNLKHTIEHEWTQSVEEKAKESQWVVELPAQQTEEGSQWGRESQEEIQRTSDEDGTTEGYELVESWVEKRHDSHEDITQLQDFKNEEKIMGYHVANANANDGAVTGHDFDY</sequence>
<dbReference type="AlphaFoldDB" id="A0A9P7YA15"/>
<evidence type="ECO:0000313" key="3">
    <source>
        <dbReference type="Proteomes" id="UP000824998"/>
    </source>
</evidence>
<evidence type="ECO:0000256" key="1">
    <source>
        <dbReference type="SAM" id="MobiDB-lite"/>
    </source>
</evidence>
<dbReference type="Proteomes" id="UP000824998">
    <property type="component" value="Unassembled WGS sequence"/>
</dbReference>
<dbReference type="OrthoDB" id="10006572at2759"/>
<organism evidence="2 3">
    <name type="scientific">Amylocarpus encephaloides</name>
    <dbReference type="NCBI Taxonomy" id="45428"/>
    <lineage>
        <taxon>Eukaryota</taxon>
        <taxon>Fungi</taxon>
        <taxon>Dikarya</taxon>
        <taxon>Ascomycota</taxon>
        <taxon>Pezizomycotina</taxon>
        <taxon>Leotiomycetes</taxon>
        <taxon>Helotiales</taxon>
        <taxon>Helotiales incertae sedis</taxon>
        <taxon>Amylocarpus</taxon>
    </lineage>
</organism>
<protein>
    <submittedName>
        <fullName evidence="2">Uncharacterized protein</fullName>
    </submittedName>
</protein>
<comment type="caution">
    <text evidence="2">The sequence shown here is derived from an EMBL/GenBank/DDBJ whole genome shotgun (WGS) entry which is preliminary data.</text>
</comment>
<gene>
    <name evidence="2" type="ORF">BJ875DRAFT_475021</name>
</gene>
<keyword evidence="3" id="KW-1185">Reference proteome</keyword>